<feature type="transmembrane region" description="Helical" evidence="1">
    <location>
        <begin position="51"/>
        <end position="80"/>
    </location>
</feature>
<feature type="transmembrane region" description="Helical" evidence="1">
    <location>
        <begin position="362"/>
        <end position="382"/>
    </location>
</feature>
<feature type="transmembrane region" description="Helical" evidence="1">
    <location>
        <begin position="229"/>
        <end position="247"/>
    </location>
</feature>
<feature type="transmembrane region" description="Helical" evidence="1">
    <location>
        <begin position="254"/>
        <end position="277"/>
    </location>
</feature>
<feature type="transmembrane region" description="Helical" evidence="1">
    <location>
        <begin position="418"/>
        <end position="439"/>
    </location>
</feature>
<keyword evidence="3" id="KW-1185">Reference proteome</keyword>
<accession>A0ABX2LW56</accession>
<reference evidence="2 3" key="1">
    <citation type="journal article" date="2020" name="Front. Plant Sci.">
        <title>Isolation of Rhizosphere Bacteria That Improve Quality and Water Stress Tolerance in Greenhouse Ornamentals.</title>
        <authorList>
            <person name="Nordstedt N.P."/>
            <person name="Jones M.L."/>
        </authorList>
    </citation>
    <scope>NUCLEOTIDE SEQUENCE [LARGE SCALE GENOMIC DNA]</scope>
    <source>
        <strain evidence="2 3">C6C2</strain>
    </source>
</reference>
<evidence type="ECO:0000256" key="1">
    <source>
        <dbReference type="SAM" id="Phobius"/>
    </source>
</evidence>
<organism evidence="2 3">
    <name type="scientific">Herbaspirillum robiniae</name>
    <dbReference type="NCBI Taxonomy" id="2014887"/>
    <lineage>
        <taxon>Bacteria</taxon>
        <taxon>Pseudomonadati</taxon>
        <taxon>Pseudomonadota</taxon>
        <taxon>Betaproteobacteria</taxon>
        <taxon>Burkholderiales</taxon>
        <taxon>Oxalobacteraceae</taxon>
        <taxon>Herbaspirillum</taxon>
    </lineage>
</organism>
<feature type="transmembrane region" description="Helical" evidence="1">
    <location>
        <begin position="328"/>
        <end position="350"/>
    </location>
</feature>
<keyword evidence="1" id="KW-0812">Transmembrane</keyword>
<sequence length="727" mass="79816">MPEFASVYSVISISWGLKLGLTLIIAAAAGWDWSRHFSPNASPHPVWATLVGLHAIPLALFVPVLFSWKSVALVAATTGLTGKMSRPTLPAQAPTGDEKAAAKLATILSIVLFALWICLTLRPQPFTHYDYFLNSNLLSLDLARSGSYASAWAVKHDIHNWFLIQMTSTVALDAFEMQWLSSNTNLFPRLLELLALCGALTLLARRSRNGAILFAAVCLFYIFEQSVQFRPHLFVGIFVAIAALLLAEKAPRMAPVIVIAILLALAKRDGLVLAPIVALLSYRSFSLKIHGSIALVGLLAAASFLRIGGRSPLVYLYQTIYRPQNLTAFIEFIKSPLFIICLAALGYLAWRQRDNLALRKPLLLIAAALTMTLVGSLILVDAGYLTPGTNMRKVLYILAPSVLALFCAAGWPQLRRPVLAYKAALGSGAILAILTLAMLQPLVDARRVLPNWTNAALGGSHYLRSLVQDMSSAPRIGIYSPNENSFALSPFGDIYTFKWPFLIAYVGQELEFSNDIAKLGEMDIIFLPPELNDQERIALAAQTGYDYYKLHGIYGVLAKPTASKILALENTKAMPGGKPNTIPRDALPIDRLSAKWGDDVQVADVKRLEYSGERILQDISWNSIPNAGTATISLEIQNPQRRMIRYIDFSEPPTGQSGIANIAVETLEGTYELAPGTIARNGTYSLPINTRDPLKLRITALNERSHKELTIHIFDMRADVENPDTDR</sequence>
<feature type="transmembrane region" description="Helical" evidence="1">
    <location>
        <begin position="394"/>
        <end position="412"/>
    </location>
</feature>
<gene>
    <name evidence="2" type="ORF">HNO84_01305</name>
</gene>
<keyword evidence="1" id="KW-1133">Transmembrane helix</keyword>
<keyword evidence="1" id="KW-0472">Membrane</keyword>
<dbReference type="RefSeq" id="WP_148664504.1">
    <property type="nucleotide sequence ID" value="NZ_CP018845.1"/>
</dbReference>
<evidence type="ECO:0008006" key="4">
    <source>
        <dbReference type="Google" id="ProtNLM"/>
    </source>
</evidence>
<evidence type="ECO:0000313" key="3">
    <source>
        <dbReference type="Proteomes" id="UP000536746"/>
    </source>
</evidence>
<evidence type="ECO:0000313" key="2">
    <source>
        <dbReference type="EMBL" id="NUU00222.1"/>
    </source>
</evidence>
<dbReference type="EMBL" id="JABFMT010000001">
    <property type="protein sequence ID" value="NUU00222.1"/>
    <property type="molecule type" value="Genomic_DNA"/>
</dbReference>
<dbReference type="Proteomes" id="UP000536746">
    <property type="component" value="Unassembled WGS sequence"/>
</dbReference>
<feature type="transmembrane region" description="Helical" evidence="1">
    <location>
        <begin position="101"/>
        <end position="122"/>
    </location>
</feature>
<feature type="transmembrane region" description="Helical" evidence="1">
    <location>
        <begin position="7"/>
        <end position="31"/>
    </location>
</feature>
<comment type="caution">
    <text evidence="2">The sequence shown here is derived from an EMBL/GenBank/DDBJ whole genome shotgun (WGS) entry which is preliminary data.</text>
</comment>
<feature type="transmembrane region" description="Helical" evidence="1">
    <location>
        <begin position="208"/>
        <end position="223"/>
    </location>
</feature>
<protein>
    <recommendedName>
        <fullName evidence="4">Glycosyltransferase RgtA/B/C/D-like domain-containing protein</fullName>
    </recommendedName>
</protein>
<proteinExistence type="predicted"/>
<name>A0ABX2LW56_9BURK</name>
<feature type="transmembrane region" description="Helical" evidence="1">
    <location>
        <begin position="289"/>
        <end position="307"/>
    </location>
</feature>